<reference evidence="2 3" key="2">
    <citation type="journal article" date="2020" name="Microbiol. Resour. Announc.">
        <title>Antarctic desert soil bacteria exhibit high novel natural product potential, evaluated through long-read genome sequencing and comparative genomics.</title>
        <authorList>
            <person name="Benaud N."/>
            <person name="Edwards R.J."/>
            <person name="Amos T.G."/>
            <person name="D'Agostino P.M."/>
            <person name="Gutierrez-Chavez C."/>
            <person name="Montgomery K."/>
            <person name="Nicetic I."/>
            <person name="Ferrari B.C."/>
        </authorList>
    </citation>
    <scope>NUCLEOTIDE SEQUENCE [LARGE SCALE GENOMIC DNA]</scope>
    <source>
        <strain evidence="2 3">SPB151</strain>
    </source>
</reference>
<evidence type="ECO:0008006" key="4">
    <source>
        <dbReference type="Google" id="ProtNLM"/>
    </source>
</evidence>
<dbReference type="NCBIfam" id="NF038353">
    <property type="entry name" value="FxLYD_dom"/>
    <property type="match status" value="1"/>
</dbReference>
<keyword evidence="3" id="KW-1185">Reference proteome</keyword>
<evidence type="ECO:0000256" key="1">
    <source>
        <dbReference type="SAM" id="Phobius"/>
    </source>
</evidence>
<dbReference type="RefSeq" id="WP_185446470.1">
    <property type="nucleotide sequence ID" value="NZ_CP043661.1"/>
</dbReference>
<gene>
    <name evidence="2" type="ORF">F1D05_06655</name>
</gene>
<keyword evidence="1" id="KW-1133">Transmembrane helix</keyword>
<reference evidence="3" key="1">
    <citation type="submission" date="2019-09" db="EMBL/GenBank/DDBJ databases">
        <title>Antimicrobial potential of Antarctic Bacteria.</title>
        <authorList>
            <person name="Benaud N."/>
            <person name="Edwards R.J."/>
            <person name="Ferrari B.C."/>
        </authorList>
    </citation>
    <scope>NUCLEOTIDE SEQUENCE [LARGE SCALE GENOMIC DNA]</scope>
    <source>
        <strain evidence="3">SPB151</strain>
    </source>
</reference>
<feature type="transmembrane region" description="Helical" evidence="1">
    <location>
        <begin position="30"/>
        <end position="50"/>
    </location>
</feature>
<dbReference type="EMBL" id="CP043661">
    <property type="protein sequence ID" value="QNE17642.1"/>
    <property type="molecule type" value="Genomic_DNA"/>
</dbReference>
<dbReference type="Proteomes" id="UP000515563">
    <property type="component" value="Chromosome"/>
</dbReference>
<protein>
    <recommendedName>
        <fullName evidence="4">DUF4352 domain-containing protein</fullName>
    </recommendedName>
</protein>
<accession>A0A7G6WUH7</accession>
<organism evidence="2 3">
    <name type="scientific">Kribbella qitaiheensis</name>
    <dbReference type="NCBI Taxonomy" id="1544730"/>
    <lineage>
        <taxon>Bacteria</taxon>
        <taxon>Bacillati</taxon>
        <taxon>Actinomycetota</taxon>
        <taxon>Actinomycetes</taxon>
        <taxon>Propionibacteriales</taxon>
        <taxon>Kribbellaceae</taxon>
        <taxon>Kribbella</taxon>
    </lineage>
</organism>
<dbReference type="KEGG" id="kqi:F1D05_06655"/>
<keyword evidence="1" id="KW-0812">Transmembrane</keyword>
<sequence>MPPPGQYQQPGQFQPPYFQPPKKKHTVRNVFLVLLTLAVLGVGGCVAFLGKAADDISKGIDDTTARNAPRDVKAGQAFSIGKHETLAGWAVKNELGMFSITGKVKNVSDATSTAFLHFKFLTKDGEVLGNVDCNSSDLEPGQTAVMNCVPDGKFSTAYAKITAEATF</sequence>
<dbReference type="AlphaFoldDB" id="A0A7G6WUH7"/>
<dbReference type="InterPro" id="IPR047676">
    <property type="entry name" value="FxLYD_dom"/>
</dbReference>
<keyword evidence="1" id="KW-0472">Membrane</keyword>
<evidence type="ECO:0000313" key="3">
    <source>
        <dbReference type="Proteomes" id="UP000515563"/>
    </source>
</evidence>
<proteinExistence type="predicted"/>
<name>A0A7G6WUH7_9ACTN</name>
<evidence type="ECO:0000313" key="2">
    <source>
        <dbReference type="EMBL" id="QNE17642.1"/>
    </source>
</evidence>